<evidence type="ECO:0000313" key="1">
    <source>
        <dbReference type="EMBL" id="QWG19320.1"/>
    </source>
</evidence>
<protein>
    <submittedName>
        <fullName evidence="1">Uncharacterized protein</fullName>
    </submittedName>
</protein>
<proteinExistence type="predicted"/>
<name>A0A975RT65_9BRAD</name>
<organism evidence="1 2">
    <name type="scientific">Bradyrhizobium sediminis</name>
    <dbReference type="NCBI Taxonomy" id="2840469"/>
    <lineage>
        <taxon>Bacteria</taxon>
        <taxon>Pseudomonadati</taxon>
        <taxon>Pseudomonadota</taxon>
        <taxon>Alphaproteobacteria</taxon>
        <taxon>Hyphomicrobiales</taxon>
        <taxon>Nitrobacteraceae</taxon>
        <taxon>Bradyrhizobium</taxon>
    </lineage>
</organism>
<dbReference type="AlphaFoldDB" id="A0A975RT65"/>
<accession>A0A975RT65</accession>
<dbReference type="EMBL" id="CP076135">
    <property type="protein sequence ID" value="QWG19320.1"/>
    <property type="molecule type" value="Genomic_DNA"/>
</dbReference>
<dbReference type="KEGG" id="bsei:KMZ68_05540"/>
<evidence type="ECO:0000313" key="2">
    <source>
        <dbReference type="Proteomes" id="UP000680805"/>
    </source>
</evidence>
<gene>
    <name evidence="1" type="ORF">KMZ68_05540</name>
</gene>
<reference evidence="1" key="1">
    <citation type="submission" date="2021-06" db="EMBL/GenBank/DDBJ databases">
        <title>Bradyrhizobium sp. S2-11-2 Genome sequencing.</title>
        <authorList>
            <person name="Jin L."/>
        </authorList>
    </citation>
    <scope>NUCLEOTIDE SEQUENCE</scope>
    <source>
        <strain evidence="1">S2-11-2</strain>
    </source>
</reference>
<sequence length="32" mass="3670">MSMQARPWSSQNVFRHGRACPGHPRLYCLPSV</sequence>
<dbReference type="Proteomes" id="UP000680805">
    <property type="component" value="Chromosome"/>
</dbReference>